<gene>
    <name evidence="2" type="ORF">ACMU_12605</name>
</gene>
<dbReference type="EMBL" id="JFKE01000004">
    <property type="protein sequence ID" value="KAJ55528.1"/>
    <property type="molecule type" value="Genomic_DNA"/>
</dbReference>
<evidence type="ECO:0000313" key="3">
    <source>
        <dbReference type="Proteomes" id="UP000026249"/>
    </source>
</evidence>
<dbReference type="Pfam" id="PF14534">
    <property type="entry name" value="DUF4440"/>
    <property type="match status" value="1"/>
</dbReference>
<feature type="domain" description="DUF4440" evidence="1">
    <location>
        <begin position="35"/>
        <end position="142"/>
    </location>
</feature>
<name>A0A037ZHB6_9RHOB</name>
<evidence type="ECO:0000259" key="1">
    <source>
        <dbReference type="Pfam" id="PF14534"/>
    </source>
</evidence>
<sequence>MNRFFQAAAIFVAVTTPALSNEGVPMTKDQTAVMATITNMTEAFHAKNIEGVMSAYEAQATIMFEPGVPASEAAQIHGGFEMFFGFDPKFTYGEHEVIVNGDTALHITPWDMTGTDPAGNAMSQSGLSVAVLRRQDDGGWKMVIDNPFGAHVMSAK</sequence>
<dbReference type="SUPFAM" id="SSF54427">
    <property type="entry name" value="NTF2-like"/>
    <property type="match status" value="1"/>
</dbReference>
<accession>A0A037ZHB6</accession>
<organism evidence="2 3">
    <name type="scientific">Actibacterium mucosum KCTC 23349</name>
    <dbReference type="NCBI Taxonomy" id="1454373"/>
    <lineage>
        <taxon>Bacteria</taxon>
        <taxon>Pseudomonadati</taxon>
        <taxon>Pseudomonadota</taxon>
        <taxon>Alphaproteobacteria</taxon>
        <taxon>Rhodobacterales</taxon>
        <taxon>Roseobacteraceae</taxon>
        <taxon>Actibacterium</taxon>
    </lineage>
</organism>
<dbReference type="OrthoDB" id="1633822at2"/>
<dbReference type="Proteomes" id="UP000026249">
    <property type="component" value="Unassembled WGS sequence"/>
</dbReference>
<reference evidence="2 3" key="1">
    <citation type="submission" date="2014-03" db="EMBL/GenBank/DDBJ databases">
        <title>Draft Genome Sequence of Actibacterium mucosum KCTC 23349, a Marine Alphaproteobacterium with Complex Ionic Requirements Isolated from Mediterranean Seawater at Malvarrosa Beach, Valencia, Spain.</title>
        <authorList>
            <person name="Arahal D.R."/>
            <person name="Shao Z."/>
            <person name="Lai Q."/>
            <person name="Pujalte M.J."/>
        </authorList>
    </citation>
    <scope>NUCLEOTIDE SEQUENCE [LARGE SCALE GENOMIC DNA]</scope>
    <source>
        <strain evidence="2 3">KCTC 23349</strain>
    </source>
</reference>
<dbReference type="InterPro" id="IPR027843">
    <property type="entry name" value="DUF4440"/>
</dbReference>
<dbReference type="AlphaFoldDB" id="A0A037ZHB6"/>
<evidence type="ECO:0000313" key="2">
    <source>
        <dbReference type="EMBL" id="KAJ55528.1"/>
    </source>
</evidence>
<protein>
    <recommendedName>
        <fullName evidence="1">DUF4440 domain-containing protein</fullName>
    </recommendedName>
</protein>
<comment type="caution">
    <text evidence="2">The sequence shown here is derived from an EMBL/GenBank/DDBJ whole genome shotgun (WGS) entry which is preliminary data.</text>
</comment>
<dbReference type="InterPro" id="IPR032710">
    <property type="entry name" value="NTF2-like_dom_sf"/>
</dbReference>
<keyword evidence="3" id="KW-1185">Reference proteome</keyword>
<dbReference type="STRING" id="1454373.ACMU_12605"/>
<dbReference type="RefSeq" id="WP_035259374.1">
    <property type="nucleotide sequence ID" value="NZ_JFKE01000004.1"/>
</dbReference>
<proteinExistence type="predicted"/>
<dbReference type="Gene3D" id="3.10.450.50">
    <property type="match status" value="1"/>
</dbReference>